<evidence type="ECO:0000313" key="6">
    <source>
        <dbReference type="Proteomes" id="UP000248311"/>
    </source>
</evidence>
<keyword evidence="3" id="KW-0443">Lipid metabolism</keyword>
<proteinExistence type="predicted"/>
<dbReference type="PANTHER" id="PTHR10272:SF0">
    <property type="entry name" value="PLATELET-ACTIVATING FACTOR ACETYLHYDROLASE"/>
    <property type="match status" value="1"/>
</dbReference>
<feature type="chain" id="PRO_5016344965" evidence="4">
    <location>
        <begin position="26"/>
        <end position="431"/>
    </location>
</feature>
<keyword evidence="6" id="KW-1185">Reference proteome</keyword>
<evidence type="ECO:0000256" key="2">
    <source>
        <dbReference type="ARBA" id="ARBA00022963"/>
    </source>
</evidence>
<dbReference type="RefSeq" id="WP_245904637.1">
    <property type="nucleotide sequence ID" value="NZ_QJTE01000001.1"/>
</dbReference>
<evidence type="ECO:0000256" key="1">
    <source>
        <dbReference type="ARBA" id="ARBA00022801"/>
    </source>
</evidence>
<protein>
    <submittedName>
        <fullName evidence="5">Putative dienelactone hydrolase</fullName>
    </submittedName>
</protein>
<evidence type="ECO:0000256" key="3">
    <source>
        <dbReference type="ARBA" id="ARBA00023098"/>
    </source>
</evidence>
<reference evidence="5 6" key="1">
    <citation type="submission" date="2018-06" db="EMBL/GenBank/DDBJ databases">
        <title>Genomic Encyclopedia of Type Strains, Phase III (KMG-III): the genomes of soil and plant-associated and newly described type strains.</title>
        <authorList>
            <person name="Whitman W."/>
        </authorList>
    </citation>
    <scope>NUCLEOTIDE SEQUENCE [LARGE SCALE GENOMIC DNA]</scope>
    <source>
        <strain evidence="5 6">CECT 9025</strain>
    </source>
</reference>
<dbReference type="EMBL" id="QJTE01000001">
    <property type="protein sequence ID" value="PYE85766.1"/>
    <property type="molecule type" value="Genomic_DNA"/>
</dbReference>
<evidence type="ECO:0000256" key="4">
    <source>
        <dbReference type="SAM" id="SignalP"/>
    </source>
</evidence>
<sequence>MKVTRYKAGCAAVMAAGLAGTPALAQDPIDTIRPDAPELAAYGDWPVGVRSLTIAREDVPDVPAVMAMEAPEGGPEEAPLTTRSLTVEVWYPAAEGTQAGTTYETVLRDGTTPVTLSGRAARDAGAASGESFPLVLVSHGYPGNRFLLSPLAENLASKGYVVASIDHPDSTYSDQGAFASTLVNRPWDQQAVLDGMAALDGDLGAITDGETAAIIGYSMGGYGALIFAGAGVSEAALDSGYAPPMELLAVNRAGTPGFAALRDDRLKAAVAFGPWGRNTDFWDAEGLAGIEIPLLILAGSADATSGYPAIRAIFEETTGTRRQLLTFENAGHNAGAPMPAPSAAWGEFPDMDWLPFTHYADPVWDTVRMNNIAQHMVTAFLDLHLKGDTGKAAYLDLVPEQPVEGQSGEYWDGFAGGEAPGLRLETREAGE</sequence>
<feature type="signal peptide" evidence="4">
    <location>
        <begin position="1"/>
        <end position="25"/>
    </location>
</feature>
<accession>A0A318SZC7</accession>
<dbReference type="InterPro" id="IPR029058">
    <property type="entry name" value="AB_hydrolase_fold"/>
</dbReference>
<dbReference type="AlphaFoldDB" id="A0A318SZC7"/>
<dbReference type="PANTHER" id="PTHR10272">
    <property type="entry name" value="PLATELET-ACTIVATING FACTOR ACETYLHYDROLASE"/>
    <property type="match status" value="1"/>
</dbReference>
<dbReference type="GO" id="GO:0016042">
    <property type="term" value="P:lipid catabolic process"/>
    <property type="evidence" value="ECO:0007669"/>
    <property type="project" value="UniProtKB-KW"/>
</dbReference>
<comment type="caution">
    <text evidence="5">The sequence shown here is derived from an EMBL/GenBank/DDBJ whole genome shotgun (WGS) entry which is preliminary data.</text>
</comment>
<dbReference type="Gene3D" id="3.40.50.1820">
    <property type="entry name" value="alpha/beta hydrolase"/>
    <property type="match status" value="1"/>
</dbReference>
<evidence type="ECO:0000313" key="5">
    <source>
        <dbReference type="EMBL" id="PYE85766.1"/>
    </source>
</evidence>
<gene>
    <name evidence="5" type="ORF">DFP88_101438</name>
</gene>
<dbReference type="Proteomes" id="UP000248311">
    <property type="component" value="Unassembled WGS sequence"/>
</dbReference>
<dbReference type="Pfam" id="PF03403">
    <property type="entry name" value="PAF-AH_p_II"/>
    <property type="match status" value="1"/>
</dbReference>
<keyword evidence="1 5" id="KW-0378">Hydrolase</keyword>
<keyword evidence="2" id="KW-0442">Lipid degradation</keyword>
<name>A0A318SZC7_9RHOB</name>
<organism evidence="5 6">
    <name type="scientific">Pseudoroseicyclus aestuarii</name>
    <dbReference type="NCBI Taxonomy" id="1795041"/>
    <lineage>
        <taxon>Bacteria</taxon>
        <taxon>Pseudomonadati</taxon>
        <taxon>Pseudomonadota</taxon>
        <taxon>Alphaproteobacteria</taxon>
        <taxon>Rhodobacterales</taxon>
        <taxon>Paracoccaceae</taxon>
        <taxon>Pseudoroseicyclus</taxon>
    </lineage>
</organism>
<dbReference type="GO" id="GO:0003847">
    <property type="term" value="F:1-alkyl-2-acetylglycerophosphocholine esterase activity"/>
    <property type="evidence" value="ECO:0007669"/>
    <property type="project" value="TreeGrafter"/>
</dbReference>
<keyword evidence="4" id="KW-0732">Signal</keyword>
<dbReference type="SUPFAM" id="SSF53474">
    <property type="entry name" value="alpha/beta-Hydrolases"/>
    <property type="match status" value="1"/>
</dbReference>